<dbReference type="EMBL" id="CP001113">
    <property type="protein sequence ID" value="ACF64264.1"/>
    <property type="molecule type" value="Genomic_DNA"/>
</dbReference>
<dbReference type="KEGG" id="see:SNSL254_A2177"/>
<name>A0A0H3BV23_SALNS</name>
<proteinExistence type="predicted"/>
<organism evidence="1 2">
    <name type="scientific">Salmonella newport (strain SL254)</name>
    <dbReference type="NCBI Taxonomy" id="423368"/>
    <lineage>
        <taxon>Bacteria</taxon>
        <taxon>Pseudomonadati</taxon>
        <taxon>Pseudomonadota</taxon>
        <taxon>Gammaproteobacteria</taxon>
        <taxon>Enterobacterales</taxon>
        <taxon>Enterobacteriaceae</taxon>
        <taxon>Salmonella</taxon>
    </lineage>
</organism>
<reference evidence="1 2" key="1">
    <citation type="journal article" date="2011" name="J. Bacteriol.">
        <title>Comparative genomics of 28 Salmonella enterica isolates: evidence for CRISPR-mediated adaptive sublineage evolution.</title>
        <authorList>
            <person name="Fricke W.F."/>
            <person name="Mammel M.K."/>
            <person name="McDermott P.F."/>
            <person name="Tartera C."/>
            <person name="White D.G."/>
            <person name="Leclerc J.E."/>
            <person name="Ravel J."/>
            <person name="Cebula T.A."/>
        </authorList>
    </citation>
    <scope>NUCLEOTIDE SEQUENCE [LARGE SCALE GENOMIC DNA]</scope>
    <source>
        <strain evidence="1 2">SL254</strain>
    </source>
</reference>
<dbReference type="HOGENOM" id="CLU_3221682_0_0_6"/>
<dbReference type="Proteomes" id="UP000008824">
    <property type="component" value="Chromosome"/>
</dbReference>
<protein>
    <submittedName>
        <fullName evidence="1">Uncharacterized protein</fullName>
    </submittedName>
</protein>
<accession>A0A0H3BV23</accession>
<evidence type="ECO:0000313" key="2">
    <source>
        <dbReference type="Proteomes" id="UP000008824"/>
    </source>
</evidence>
<gene>
    <name evidence="1" type="ordered locus">SNSL254_A2177</name>
</gene>
<evidence type="ECO:0000313" key="1">
    <source>
        <dbReference type="EMBL" id="ACF64264.1"/>
    </source>
</evidence>
<dbReference type="AlphaFoldDB" id="A0A0H3BV23"/>
<sequence length="44" mass="4894">MREGGGREKSIAEVFELERLAQIAAAHQHHRCLQIVAGFTGHTH</sequence>